<evidence type="ECO:0000256" key="2">
    <source>
        <dbReference type="ARBA" id="ARBA00005897"/>
    </source>
</evidence>
<dbReference type="Gene3D" id="2.10.25.10">
    <property type="entry name" value="Laminin"/>
    <property type="match status" value="2"/>
</dbReference>
<dbReference type="PANTHER" id="PTHR15583:SF12">
    <property type="entry name" value="INTERLEUKIN-17 RECEPTOR C"/>
    <property type="match status" value="1"/>
</dbReference>
<evidence type="ECO:0000256" key="9">
    <source>
        <dbReference type="ARBA" id="ARBA00023157"/>
    </source>
</evidence>
<dbReference type="EMBL" id="JBBPFD010000008">
    <property type="protein sequence ID" value="KAK7916626.1"/>
    <property type="molecule type" value="Genomic_DNA"/>
</dbReference>
<dbReference type="SMART" id="SM00179">
    <property type="entry name" value="EGF_CA"/>
    <property type="match status" value="2"/>
</dbReference>
<dbReference type="Gene3D" id="2.10.220.10">
    <property type="entry name" value="Hormone Receptor, Insulin-like Growth Factor Receptor 1, Chain A, domain 2"/>
    <property type="match status" value="1"/>
</dbReference>
<evidence type="ECO:0000256" key="7">
    <source>
        <dbReference type="ARBA" id="ARBA00022989"/>
    </source>
</evidence>
<feature type="domain" description="EGF-like" evidence="14">
    <location>
        <begin position="430"/>
        <end position="469"/>
    </location>
</feature>
<evidence type="ECO:0000256" key="4">
    <source>
        <dbReference type="ARBA" id="ARBA00022692"/>
    </source>
</evidence>
<sequence length="549" mass="61681">MPCTCLQAWKEDPKMPVRTRSCPFTKNMEYVRPCRLEGELWPCVRTPGPAVCTEMKDLRHKLREDRWTQNSNRLWEKTNVFSELNLENHPCIMVQIEGMELGPFCYNNIDRWRWSLFAVGVILLLSVTLLITFCLRNFVKKSVWSCYHRGFVKIRKAHVLVLSPPDGDEEVSSTVCSLGSLLSSSGFSVNVDQWSRRGQLSLGPLPWTHCQLLSMNSPCERVLLVLTPRAVDRAHRWSKENSPVTDLHEESPYSDIFRACLFAIQAYRNQGRAEERFVLVAFDFQQTETNICHSKLPEILQGLPLFYFPSQMVEKSVWRLLCVLLNAAWLSCVLTTEERTCHPSCNKCSGPDQCAECGRGWLLHNGTCVDIDECDTKLGTCSADSYCLNKAGSYECKGCDAACVGCMGSGPARCRKCAPGYRLTGSKCLDIDECSDLVMACRGLDEICTNTEGSFHCDCAKGYIRKDSVCVKKHQPSEADKGLFEDIQDDEVVVLQQMFMGVLLCALGTLAAKGDLVYTSIFIGAIAAMAGYWLSDRGDRILDSFLKGR</sequence>
<dbReference type="InterPro" id="IPR000152">
    <property type="entry name" value="EGF-type_Asp/Asn_hydroxyl_site"/>
</dbReference>
<keyword evidence="10" id="KW-0675">Receptor</keyword>
<keyword evidence="4 13" id="KW-0812">Transmembrane</keyword>
<evidence type="ECO:0000256" key="6">
    <source>
        <dbReference type="ARBA" id="ARBA00022737"/>
    </source>
</evidence>
<dbReference type="InterPro" id="IPR000742">
    <property type="entry name" value="EGF"/>
</dbReference>
<feature type="transmembrane region" description="Helical" evidence="13">
    <location>
        <begin position="516"/>
        <end position="534"/>
    </location>
</feature>
<evidence type="ECO:0000313" key="16">
    <source>
        <dbReference type="Proteomes" id="UP001460270"/>
    </source>
</evidence>
<keyword evidence="5" id="KW-0732">Signal</keyword>
<dbReference type="GO" id="GO:0030368">
    <property type="term" value="F:interleukin-17 receptor activity"/>
    <property type="evidence" value="ECO:0007669"/>
    <property type="project" value="InterPro"/>
</dbReference>
<gene>
    <name evidence="15" type="ORF">WMY93_012387</name>
</gene>
<dbReference type="InterPro" id="IPR039465">
    <property type="entry name" value="IL-17_rcpt-like"/>
</dbReference>
<dbReference type="PANTHER" id="PTHR15583">
    <property type="entry name" value="INTERLEUKIN-17 RECEPTOR"/>
    <property type="match status" value="1"/>
</dbReference>
<keyword evidence="3 12" id="KW-0245">EGF-like domain</keyword>
<accession>A0AAW0PAY0</accession>
<dbReference type="AlphaFoldDB" id="A0AAW0PAY0"/>
<dbReference type="PROSITE" id="PS00010">
    <property type="entry name" value="ASX_HYDROXYL"/>
    <property type="match status" value="1"/>
</dbReference>
<dbReference type="PROSITE" id="PS50026">
    <property type="entry name" value="EGF_3"/>
    <property type="match status" value="1"/>
</dbReference>
<dbReference type="GO" id="GO:0005509">
    <property type="term" value="F:calcium ion binding"/>
    <property type="evidence" value="ECO:0007669"/>
    <property type="project" value="InterPro"/>
</dbReference>
<dbReference type="InterPro" id="IPR013568">
    <property type="entry name" value="SEFIR_dom"/>
</dbReference>
<organism evidence="15 16">
    <name type="scientific">Mugilogobius chulae</name>
    <name type="common">yellowstripe goby</name>
    <dbReference type="NCBI Taxonomy" id="88201"/>
    <lineage>
        <taxon>Eukaryota</taxon>
        <taxon>Metazoa</taxon>
        <taxon>Chordata</taxon>
        <taxon>Craniata</taxon>
        <taxon>Vertebrata</taxon>
        <taxon>Euteleostomi</taxon>
        <taxon>Actinopterygii</taxon>
        <taxon>Neopterygii</taxon>
        <taxon>Teleostei</taxon>
        <taxon>Neoteleostei</taxon>
        <taxon>Acanthomorphata</taxon>
        <taxon>Gobiaria</taxon>
        <taxon>Gobiiformes</taxon>
        <taxon>Gobioidei</taxon>
        <taxon>Gobiidae</taxon>
        <taxon>Gobionellinae</taxon>
        <taxon>Mugilogobius</taxon>
    </lineage>
</organism>
<evidence type="ECO:0000256" key="5">
    <source>
        <dbReference type="ARBA" id="ARBA00022729"/>
    </source>
</evidence>
<keyword evidence="7 13" id="KW-1133">Transmembrane helix</keyword>
<evidence type="ECO:0000256" key="8">
    <source>
        <dbReference type="ARBA" id="ARBA00023136"/>
    </source>
</evidence>
<comment type="similarity">
    <text evidence="2">Belongs to the CRELD family.</text>
</comment>
<dbReference type="PROSITE" id="PS01187">
    <property type="entry name" value="EGF_CA"/>
    <property type="match status" value="2"/>
</dbReference>
<dbReference type="GO" id="GO:0016020">
    <property type="term" value="C:membrane"/>
    <property type="evidence" value="ECO:0007669"/>
    <property type="project" value="UniProtKB-SubCell"/>
</dbReference>
<keyword evidence="9" id="KW-1015">Disulfide bond</keyword>
<dbReference type="CDD" id="cd00054">
    <property type="entry name" value="EGF_CA"/>
    <property type="match status" value="1"/>
</dbReference>
<keyword evidence="16" id="KW-1185">Reference proteome</keyword>
<evidence type="ECO:0000256" key="13">
    <source>
        <dbReference type="SAM" id="Phobius"/>
    </source>
</evidence>
<evidence type="ECO:0000256" key="10">
    <source>
        <dbReference type="ARBA" id="ARBA00023170"/>
    </source>
</evidence>
<keyword evidence="11" id="KW-0325">Glycoprotein</keyword>
<evidence type="ECO:0000313" key="15">
    <source>
        <dbReference type="EMBL" id="KAK7916626.1"/>
    </source>
</evidence>
<keyword evidence="8 13" id="KW-0472">Membrane</keyword>
<protein>
    <recommendedName>
        <fullName evidence="14">EGF-like domain-containing protein</fullName>
    </recommendedName>
</protein>
<name>A0AAW0PAY0_9GOBI</name>
<evidence type="ECO:0000256" key="11">
    <source>
        <dbReference type="ARBA" id="ARBA00023180"/>
    </source>
</evidence>
<dbReference type="Proteomes" id="UP001460270">
    <property type="component" value="Unassembled WGS sequence"/>
</dbReference>
<reference evidence="16" key="1">
    <citation type="submission" date="2024-04" db="EMBL/GenBank/DDBJ databases">
        <title>Salinicola lusitanus LLJ914,a marine bacterium isolated from the Okinawa Trough.</title>
        <authorList>
            <person name="Li J."/>
        </authorList>
    </citation>
    <scope>NUCLEOTIDE SEQUENCE [LARGE SCALE GENOMIC DNA]</scope>
</reference>
<proteinExistence type="inferred from homology"/>
<keyword evidence="6" id="KW-0677">Repeat</keyword>
<dbReference type="InterPro" id="IPR049883">
    <property type="entry name" value="NOTCH1_EGF-like"/>
</dbReference>
<evidence type="ECO:0000256" key="3">
    <source>
        <dbReference type="ARBA" id="ARBA00022536"/>
    </source>
</evidence>
<dbReference type="InterPro" id="IPR001881">
    <property type="entry name" value="EGF-like_Ca-bd_dom"/>
</dbReference>
<evidence type="ECO:0000256" key="1">
    <source>
        <dbReference type="ARBA" id="ARBA00004479"/>
    </source>
</evidence>
<dbReference type="Pfam" id="PF08357">
    <property type="entry name" value="SEFIR"/>
    <property type="match status" value="1"/>
</dbReference>
<dbReference type="SMART" id="SM00181">
    <property type="entry name" value="EGF"/>
    <property type="match status" value="3"/>
</dbReference>
<dbReference type="SMART" id="SM00261">
    <property type="entry name" value="FU"/>
    <property type="match status" value="2"/>
</dbReference>
<comment type="caution">
    <text evidence="12">Lacks conserved residue(s) required for the propagation of feature annotation.</text>
</comment>
<dbReference type="CDD" id="cd00064">
    <property type="entry name" value="FU"/>
    <property type="match status" value="1"/>
</dbReference>
<evidence type="ECO:0000256" key="12">
    <source>
        <dbReference type="PROSITE-ProRule" id="PRU00076"/>
    </source>
</evidence>
<comment type="caution">
    <text evidence="15">The sequence shown here is derived from an EMBL/GenBank/DDBJ whole genome shotgun (WGS) entry which is preliminary data.</text>
</comment>
<evidence type="ECO:0000259" key="14">
    <source>
        <dbReference type="PROSITE" id="PS50026"/>
    </source>
</evidence>
<dbReference type="InterPro" id="IPR006212">
    <property type="entry name" value="Furin_repeat"/>
</dbReference>
<dbReference type="InterPro" id="IPR009030">
    <property type="entry name" value="Growth_fac_rcpt_cys_sf"/>
</dbReference>
<feature type="transmembrane region" description="Helical" evidence="13">
    <location>
        <begin position="114"/>
        <end position="135"/>
    </location>
</feature>
<dbReference type="SUPFAM" id="SSF57184">
    <property type="entry name" value="Growth factor receptor domain"/>
    <property type="match status" value="1"/>
</dbReference>
<dbReference type="Gene3D" id="3.40.50.11530">
    <property type="match status" value="1"/>
</dbReference>
<comment type="subcellular location">
    <subcellularLocation>
        <location evidence="1">Membrane</location>
        <topology evidence="1">Single-pass type I membrane protein</topology>
    </subcellularLocation>
</comment>
<dbReference type="Pfam" id="PF07645">
    <property type="entry name" value="EGF_CA"/>
    <property type="match status" value="2"/>
</dbReference>
<dbReference type="InterPro" id="IPR018097">
    <property type="entry name" value="EGF_Ca-bd_CS"/>
</dbReference>